<comment type="caution">
    <text evidence="7">The sequence shown here is derived from an EMBL/GenBank/DDBJ whole genome shotgun (WGS) entry which is preliminary data.</text>
</comment>
<protein>
    <recommendedName>
        <fullName evidence="6">CENP-V/GFA domain-containing protein</fullName>
    </recommendedName>
</protein>
<keyword evidence="8" id="KW-1185">Reference proteome</keyword>
<dbReference type="STRING" id="503106.A0A218ZEW8"/>
<dbReference type="Gene3D" id="3.90.1590.10">
    <property type="entry name" value="glutathione-dependent formaldehyde- activating enzyme (gfa)"/>
    <property type="match status" value="1"/>
</dbReference>
<proteinExistence type="inferred from homology"/>
<evidence type="ECO:0000256" key="5">
    <source>
        <dbReference type="SAM" id="MobiDB-lite"/>
    </source>
</evidence>
<dbReference type="AlphaFoldDB" id="A0A218ZEW8"/>
<feature type="region of interest" description="Disordered" evidence="5">
    <location>
        <begin position="1"/>
        <end position="30"/>
    </location>
</feature>
<dbReference type="PANTHER" id="PTHR33337">
    <property type="entry name" value="GFA DOMAIN-CONTAINING PROTEIN"/>
    <property type="match status" value="1"/>
</dbReference>
<comment type="similarity">
    <text evidence="1">Belongs to the Gfa family.</text>
</comment>
<dbReference type="EMBL" id="MZNU01000038">
    <property type="protein sequence ID" value="OWP06619.1"/>
    <property type="molecule type" value="Genomic_DNA"/>
</dbReference>
<dbReference type="InterPro" id="IPR006913">
    <property type="entry name" value="CENP-V/GFA"/>
</dbReference>
<dbReference type="InParanoid" id="A0A218ZEW8"/>
<evidence type="ECO:0000256" key="4">
    <source>
        <dbReference type="ARBA" id="ARBA00023239"/>
    </source>
</evidence>
<dbReference type="GO" id="GO:0016846">
    <property type="term" value="F:carbon-sulfur lyase activity"/>
    <property type="evidence" value="ECO:0007669"/>
    <property type="project" value="InterPro"/>
</dbReference>
<sequence>MSASGSACSQNKETAKSQGHDASAVDGPHNDWKFREPYQIHTNDGFTSVHEGGCHCGKVRYQICREKPLKAKFCHCGTCRRIHGAPFQHAAIFNKSDINFLRGHHDLRWYDSSEKTTRHKLPCKVSCAHCGSLIMDEGRKMILLFPGGLDDAAVGRAWGAECHMFYADRAVDINDGLPKWAGMQGQSELIADSPAEAVKKRKREVEEEESAKKREGEGMVLRDGTVRGSE</sequence>
<feature type="compositionally biased region" description="Polar residues" evidence="5">
    <location>
        <begin position="1"/>
        <end position="12"/>
    </location>
</feature>
<keyword evidence="3" id="KW-0862">Zinc</keyword>
<dbReference type="PANTHER" id="PTHR33337:SF40">
    <property type="entry name" value="CENP-V_GFA DOMAIN-CONTAINING PROTEIN-RELATED"/>
    <property type="match status" value="1"/>
</dbReference>
<evidence type="ECO:0000313" key="7">
    <source>
        <dbReference type="EMBL" id="OWP06619.1"/>
    </source>
</evidence>
<keyword evidence="2" id="KW-0479">Metal-binding</keyword>
<dbReference type="Pfam" id="PF04828">
    <property type="entry name" value="GFA"/>
    <property type="match status" value="1"/>
</dbReference>
<dbReference type="PROSITE" id="PS51891">
    <property type="entry name" value="CENP_V_GFA"/>
    <property type="match status" value="1"/>
</dbReference>
<dbReference type="Proteomes" id="UP000242519">
    <property type="component" value="Unassembled WGS sequence"/>
</dbReference>
<dbReference type="SUPFAM" id="SSF51316">
    <property type="entry name" value="Mss4-like"/>
    <property type="match status" value="1"/>
</dbReference>
<dbReference type="OrthoDB" id="9970124at2759"/>
<evidence type="ECO:0000256" key="3">
    <source>
        <dbReference type="ARBA" id="ARBA00022833"/>
    </source>
</evidence>
<evidence type="ECO:0000313" key="8">
    <source>
        <dbReference type="Proteomes" id="UP000242519"/>
    </source>
</evidence>
<evidence type="ECO:0000256" key="1">
    <source>
        <dbReference type="ARBA" id="ARBA00005495"/>
    </source>
</evidence>
<evidence type="ECO:0000259" key="6">
    <source>
        <dbReference type="PROSITE" id="PS51891"/>
    </source>
</evidence>
<reference evidence="7 8" key="1">
    <citation type="submission" date="2017-04" db="EMBL/GenBank/DDBJ databases">
        <title>Draft genome sequence of Marssonina coronaria NL1: causal agent of apple blotch.</title>
        <authorList>
            <person name="Cheng Q."/>
        </authorList>
    </citation>
    <scope>NUCLEOTIDE SEQUENCE [LARGE SCALE GENOMIC DNA]</scope>
    <source>
        <strain evidence="7 8">NL1</strain>
    </source>
</reference>
<keyword evidence="4" id="KW-0456">Lyase</keyword>
<dbReference type="InterPro" id="IPR011057">
    <property type="entry name" value="Mss4-like_sf"/>
</dbReference>
<dbReference type="GO" id="GO:0046872">
    <property type="term" value="F:metal ion binding"/>
    <property type="evidence" value="ECO:0007669"/>
    <property type="project" value="UniProtKB-KW"/>
</dbReference>
<feature type="region of interest" description="Disordered" evidence="5">
    <location>
        <begin position="191"/>
        <end position="230"/>
    </location>
</feature>
<gene>
    <name evidence="7" type="ORF">B2J93_5098</name>
</gene>
<organism evidence="7 8">
    <name type="scientific">Diplocarpon coronariae</name>
    <dbReference type="NCBI Taxonomy" id="2795749"/>
    <lineage>
        <taxon>Eukaryota</taxon>
        <taxon>Fungi</taxon>
        <taxon>Dikarya</taxon>
        <taxon>Ascomycota</taxon>
        <taxon>Pezizomycotina</taxon>
        <taxon>Leotiomycetes</taxon>
        <taxon>Helotiales</taxon>
        <taxon>Drepanopezizaceae</taxon>
        <taxon>Diplocarpon</taxon>
    </lineage>
</organism>
<accession>A0A218ZEW8</accession>
<feature type="domain" description="CENP-V/GFA" evidence="6">
    <location>
        <begin position="50"/>
        <end position="181"/>
    </location>
</feature>
<evidence type="ECO:0000256" key="2">
    <source>
        <dbReference type="ARBA" id="ARBA00022723"/>
    </source>
</evidence>
<name>A0A218ZEW8_9HELO</name>